<feature type="domain" description="HTH tetR-type" evidence="5">
    <location>
        <begin position="4"/>
        <end position="64"/>
    </location>
</feature>
<dbReference type="Pfam" id="PF00440">
    <property type="entry name" value="TetR_N"/>
    <property type="match status" value="1"/>
</dbReference>
<evidence type="ECO:0000313" key="7">
    <source>
        <dbReference type="Proteomes" id="UP001596157"/>
    </source>
</evidence>
<dbReference type="RefSeq" id="WP_378249960.1">
    <property type="nucleotide sequence ID" value="NZ_JBHSKF010000014.1"/>
</dbReference>
<dbReference type="InterPro" id="IPR009057">
    <property type="entry name" value="Homeodomain-like_sf"/>
</dbReference>
<sequence>MPAADRYQQIVVAAMREFARTGYSGTTTAHIASTIGVSQPYVMRLVRTKRDLFLAAFDHACQTMEDLLRDAVGDLGAAASAEARLDALRAAGYHGVLADRDLMGMMLHAFAAAGADEQVRDVVRVRYERLFATVAEVTGGSPAQVRDLMAVGLLWQVIAVLGAAGPSAEREWATPIPW</sequence>
<dbReference type="InterPro" id="IPR050109">
    <property type="entry name" value="HTH-type_TetR-like_transc_reg"/>
</dbReference>
<evidence type="ECO:0000259" key="5">
    <source>
        <dbReference type="PROSITE" id="PS50977"/>
    </source>
</evidence>
<dbReference type="InterPro" id="IPR001647">
    <property type="entry name" value="HTH_TetR"/>
</dbReference>
<evidence type="ECO:0000256" key="4">
    <source>
        <dbReference type="PROSITE-ProRule" id="PRU00335"/>
    </source>
</evidence>
<dbReference type="PANTHER" id="PTHR30055:SF234">
    <property type="entry name" value="HTH-TYPE TRANSCRIPTIONAL REGULATOR BETI"/>
    <property type="match status" value="1"/>
</dbReference>
<evidence type="ECO:0000256" key="1">
    <source>
        <dbReference type="ARBA" id="ARBA00023015"/>
    </source>
</evidence>
<evidence type="ECO:0000256" key="2">
    <source>
        <dbReference type="ARBA" id="ARBA00023125"/>
    </source>
</evidence>
<comment type="caution">
    <text evidence="6">The sequence shown here is derived from an EMBL/GenBank/DDBJ whole genome shotgun (WGS) entry which is preliminary data.</text>
</comment>
<protein>
    <submittedName>
        <fullName evidence="6">TetR/AcrR family transcriptional regulator</fullName>
    </submittedName>
</protein>
<name>A0ABW0ERV6_9PSEU</name>
<dbReference type="SUPFAM" id="SSF46689">
    <property type="entry name" value="Homeodomain-like"/>
    <property type="match status" value="1"/>
</dbReference>
<accession>A0ABW0ERV6</accession>
<gene>
    <name evidence="6" type="ORF">ACFPM7_23785</name>
</gene>
<evidence type="ECO:0000313" key="6">
    <source>
        <dbReference type="EMBL" id="MFC5290087.1"/>
    </source>
</evidence>
<evidence type="ECO:0000256" key="3">
    <source>
        <dbReference type="ARBA" id="ARBA00023163"/>
    </source>
</evidence>
<dbReference type="PROSITE" id="PS50977">
    <property type="entry name" value="HTH_TETR_2"/>
    <property type="match status" value="1"/>
</dbReference>
<keyword evidence="2 4" id="KW-0238">DNA-binding</keyword>
<keyword evidence="7" id="KW-1185">Reference proteome</keyword>
<keyword evidence="3" id="KW-0804">Transcription</keyword>
<reference evidence="7" key="1">
    <citation type="journal article" date="2019" name="Int. J. Syst. Evol. Microbiol.">
        <title>The Global Catalogue of Microorganisms (GCM) 10K type strain sequencing project: providing services to taxonomists for standard genome sequencing and annotation.</title>
        <authorList>
            <consortium name="The Broad Institute Genomics Platform"/>
            <consortium name="The Broad Institute Genome Sequencing Center for Infectious Disease"/>
            <person name="Wu L."/>
            <person name="Ma J."/>
        </authorList>
    </citation>
    <scope>NUCLEOTIDE SEQUENCE [LARGE SCALE GENOMIC DNA]</scope>
    <source>
        <strain evidence="7">CCUG 59778</strain>
    </source>
</reference>
<dbReference type="Gene3D" id="1.10.10.60">
    <property type="entry name" value="Homeodomain-like"/>
    <property type="match status" value="1"/>
</dbReference>
<dbReference type="Proteomes" id="UP001596157">
    <property type="component" value="Unassembled WGS sequence"/>
</dbReference>
<proteinExistence type="predicted"/>
<dbReference type="PANTHER" id="PTHR30055">
    <property type="entry name" value="HTH-TYPE TRANSCRIPTIONAL REGULATOR RUTR"/>
    <property type="match status" value="1"/>
</dbReference>
<dbReference type="Gene3D" id="1.10.357.10">
    <property type="entry name" value="Tetracycline Repressor, domain 2"/>
    <property type="match status" value="1"/>
</dbReference>
<organism evidence="6 7">
    <name type="scientific">Actinokineospora guangxiensis</name>
    <dbReference type="NCBI Taxonomy" id="1490288"/>
    <lineage>
        <taxon>Bacteria</taxon>
        <taxon>Bacillati</taxon>
        <taxon>Actinomycetota</taxon>
        <taxon>Actinomycetes</taxon>
        <taxon>Pseudonocardiales</taxon>
        <taxon>Pseudonocardiaceae</taxon>
        <taxon>Actinokineospora</taxon>
    </lineage>
</organism>
<keyword evidence="1" id="KW-0805">Transcription regulation</keyword>
<dbReference type="EMBL" id="JBHSKF010000014">
    <property type="protein sequence ID" value="MFC5290087.1"/>
    <property type="molecule type" value="Genomic_DNA"/>
</dbReference>
<feature type="DNA-binding region" description="H-T-H motif" evidence="4">
    <location>
        <begin position="27"/>
        <end position="46"/>
    </location>
</feature>